<evidence type="ECO:0000256" key="1">
    <source>
        <dbReference type="SAM" id="MobiDB-lite"/>
    </source>
</evidence>
<feature type="region of interest" description="Disordered" evidence="1">
    <location>
        <begin position="150"/>
        <end position="173"/>
    </location>
</feature>
<evidence type="ECO:0000313" key="2">
    <source>
        <dbReference type="EMBL" id="ESA41898.1"/>
    </source>
</evidence>
<dbReference type="AlphaFoldDB" id="V5IKD3"/>
<evidence type="ECO:0000313" key="3">
    <source>
        <dbReference type="Proteomes" id="UP000001805"/>
    </source>
</evidence>
<feature type="compositionally biased region" description="Basic and acidic residues" evidence="1">
    <location>
        <begin position="164"/>
        <end position="173"/>
    </location>
</feature>
<dbReference type="GeneID" id="23569837"/>
<dbReference type="PANTHER" id="PTHR37048:SF2">
    <property type="entry name" value="QUESTIONABLE PROTEIN"/>
    <property type="match status" value="1"/>
</dbReference>
<dbReference type="InParanoid" id="V5IKD3"/>
<sequence>MSASFQRSFLKAVFAQGFRAPCLPAAMEEVISFSGCRFPMTFAFMPSSDTVLQREALPYSADRPTCPTRVGEPPRLRMDSDLVKFQHWKTRFGLSLPCRYYLPLPGAPAHPCSKWSKKVPSNLTFAEENGNEKALRDSWINAKASYSVDPKNRSLSDEFIPPAAKEDDMGCWQ</sequence>
<dbReference type="EMBL" id="CM002242">
    <property type="protein sequence ID" value="ESA41898.1"/>
    <property type="molecule type" value="Genomic_DNA"/>
</dbReference>
<reference evidence="2 3" key="1">
    <citation type="journal article" date="2003" name="Nature">
        <title>The genome sequence of the filamentous fungus Neurospora crassa.</title>
        <authorList>
            <person name="Galagan J.E."/>
            <person name="Calvo S.E."/>
            <person name="Borkovich K.A."/>
            <person name="Selker E.U."/>
            <person name="Read N.D."/>
            <person name="Jaffe D."/>
            <person name="FitzHugh W."/>
            <person name="Ma L.J."/>
            <person name="Smirnov S."/>
            <person name="Purcell S."/>
            <person name="Rehman B."/>
            <person name="Elkins T."/>
            <person name="Engels R."/>
            <person name="Wang S."/>
            <person name="Nielsen C.B."/>
            <person name="Butler J."/>
            <person name="Endrizzi M."/>
            <person name="Qui D."/>
            <person name="Ianakiev P."/>
            <person name="Bell-Pedersen D."/>
            <person name="Nelson M.A."/>
            <person name="Werner-Washburne M."/>
            <person name="Selitrennikoff C.P."/>
            <person name="Kinsey J.A."/>
            <person name="Braun E.L."/>
            <person name="Zelter A."/>
            <person name="Schulte U."/>
            <person name="Kothe G.O."/>
            <person name="Jedd G."/>
            <person name="Mewes W."/>
            <person name="Staben C."/>
            <person name="Marcotte E."/>
            <person name="Greenberg D."/>
            <person name="Roy A."/>
            <person name="Foley K."/>
            <person name="Naylor J."/>
            <person name="Stange-Thomann N."/>
            <person name="Barrett R."/>
            <person name="Gnerre S."/>
            <person name="Kamal M."/>
            <person name="Kamvysselis M."/>
            <person name="Mauceli E."/>
            <person name="Bielke C."/>
            <person name="Rudd S."/>
            <person name="Frishman D."/>
            <person name="Krystofova S."/>
            <person name="Rasmussen C."/>
            <person name="Metzenberg R.L."/>
            <person name="Perkins D.D."/>
            <person name="Kroken S."/>
            <person name="Cogoni C."/>
            <person name="Macino G."/>
            <person name="Catcheside D."/>
            <person name="Li W."/>
            <person name="Pratt R.J."/>
            <person name="Osmani S.A."/>
            <person name="DeSouza C.P."/>
            <person name="Glass L."/>
            <person name="Orbach M.J."/>
            <person name="Berglund J.A."/>
            <person name="Voelker R."/>
            <person name="Yarden O."/>
            <person name="Plamann M."/>
            <person name="Seiler S."/>
            <person name="Dunlap J."/>
            <person name="Radford A."/>
            <person name="Aramayo R."/>
            <person name="Natvig D.O."/>
            <person name="Alex L.A."/>
            <person name="Mannhaupt G."/>
            <person name="Ebbole D.J."/>
            <person name="Freitag M."/>
            <person name="Paulsen I."/>
            <person name="Sachs M.S."/>
            <person name="Lander E.S."/>
            <person name="Nusbaum C."/>
            <person name="Birren B."/>
        </authorList>
    </citation>
    <scope>NUCLEOTIDE SEQUENCE [LARGE SCALE GENOMIC DNA]</scope>
    <source>
        <strain evidence="3">ATCC 24698 / 74-OR23-1A / CBS 708.71 / DSM 1257 / FGSC 987</strain>
    </source>
</reference>
<dbReference type="VEuPathDB" id="FungiDB:NCU17205"/>
<proteinExistence type="predicted"/>
<dbReference type="Proteomes" id="UP000001805">
    <property type="component" value="Chromosome 7, Linkage Group VII"/>
</dbReference>
<dbReference type="PANTHER" id="PTHR37048">
    <property type="entry name" value="QUESTIONABLE PROTEIN"/>
    <property type="match status" value="1"/>
</dbReference>
<keyword evidence="3" id="KW-1185">Reference proteome</keyword>
<protein>
    <submittedName>
        <fullName evidence="2">Uncharacterized protein</fullName>
    </submittedName>
</protein>
<dbReference type="RefSeq" id="XP_011395362.1">
    <property type="nucleotide sequence ID" value="XM_011397060.1"/>
</dbReference>
<organism evidence="2 3">
    <name type="scientific">Neurospora crassa (strain ATCC 24698 / 74-OR23-1A / CBS 708.71 / DSM 1257 / FGSC 987)</name>
    <dbReference type="NCBI Taxonomy" id="367110"/>
    <lineage>
        <taxon>Eukaryota</taxon>
        <taxon>Fungi</taxon>
        <taxon>Dikarya</taxon>
        <taxon>Ascomycota</taxon>
        <taxon>Pezizomycotina</taxon>
        <taxon>Sordariomycetes</taxon>
        <taxon>Sordariomycetidae</taxon>
        <taxon>Sordariales</taxon>
        <taxon>Sordariaceae</taxon>
        <taxon>Neurospora</taxon>
    </lineage>
</organism>
<gene>
    <name evidence="2" type="ORF">NCU17205</name>
</gene>
<name>V5IKD3_NEUCR</name>
<dbReference type="KEGG" id="ncr:NCU17205"/>
<accession>V5IKD3</accession>